<dbReference type="Proteomes" id="UP000182429">
    <property type="component" value="Unassembled WGS sequence"/>
</dbReference>
<evidence type="ECO:0000313" key="1">
    <source>
        <dbReference type="EMBL" id="SDW66610.1"/>
    </source>
</evidence>
<dbReference type="OrthoDB" id="2065126at2"/>
<gene>
    <name evidence="1" type="ORF">SAMN04487759_1327</name>
</gene>
<reference evidence="1 2" key="1">
    <citation type="submission" date="2016-10" db="EMBL/GenBank/DDBJ databases">
        <authorList>
            <person name="de Groot N.N."/>
        </authorList>
    </citation>
    <scope>NUCLEOTIDE SEQUENCE [LARGE SCALE GENOMIC DNA]</scope>
    <source>
        <strain evidence="1 2">S3b</strain>
    </source>
</reference>
<sequence length="60" mass="7064">MSKNNFEIRKAIRDKGKKYCEVAEALGVHSVTFSRWLKKELSEKDKQRILEVIRNLGDEK</sequence>
<proteinExistence type="predicted"/>
<evidence type="ECO:0008006" key="3">
    <source>
        <dbReference type="Google" id="ProtNLM"/>
    </source>
</evidence>
<protein>
    <recommendedName>
        <fullName evidence="3">Homeodomain-like domain-containing protein</fullName>
    </recommendedName>
</protein>
<accession>A0A1H2VEH4</accession>
<dbReference type="EMBL" id="FNNF01000032">
    <property type="protein sequence ID" value="SDW66610.1"/>
    <property type="molecule type" value="Genomic_DNA"/>
</dbReference>
<evidence type="ECO:0000313" key="2">
    <source>
        <dbReference type="Proteomes" id="UP000182429"/>
    </source>
</evidence>
<name>A0A1H2VEH4_9FIRM</name>
<dbReference type="RefSeq" id="WP_074687016.1">
    <property type="nucleotide sequence ID" value="NZ_FNNF01000032.1"/>
</dbReference>
<dbReference type="AlphaFoldDB" id="A0A1H2VEH4"/>
<organism evidence="1 2">
    <name type="scientific">Kandleria vitulina</name>
    <dbReference type="NCBI Taxonomy" id="1630"/>
    <lineage>
        <taxon>Bacteria</taxon>
        <taxon>Bacillati</taxon>
        <taxon>Bacillota</taxon>
        <taxon>Erysipelotrichia</taxon>
        <taxon>Erysipelotrichales</taxon>
        <taxon>Coprobacillaceae</taxon>
        <taxon>Kandleria</taxon>
    </lineage>
</organism>